<dbReference type="AlphaFoldDB" id="A0A517NYH2"/>
<proteinExistence type="predicted"/>
<keyword evidence="4" id="KW-1185">Reference proteome</keyword>
<evidence type="ECO:0000256" key="1">
    <source>
        <dbReference type="SAM" id="MobiDB-lite"/>
    </source>
</evidence>
<feature type="domain" description="DUF1570" evidence="2">
    <location>
        <begin position="310"/>
        <end position="433"/>
    </location>
</feature>
<organism evidence="3 4">
    <name type="scientific">Stieleria marina</name>
    <dbReference type="NCBI Taxonomy" id="1930275"/>
    <lineage>
        <taxon>Bacteria</taxon>
        <taxon>Pseudomonadati</taxon>
        <taxon>Planctomycetota</taxon>
        <taxon>Planctomycetia</taxon>
        <taxon>Pirellulales</taxon>
        <taxon>Pirellulaceae</taxon>
        <taxon>Stieleria</taxon>
    </lineage>
</organism>
<feature type="compositionally biased region" description="Gly residues" evidence="1">
    <location>
        <begin position="69"/>
        <end position="78"/>
    </location>
</feature>
<dbReference type="EMBL" id="CP036526">
    <property type="protein sequence ID" value="QDT12170.1"/>
    <property type="molecule type" value="Genomic_DNA"/>
</dbReference>
<dbReference type="Proteomes" id="UP000319817">
    <property type="component" value="Chromosome"/>
</dbReference>
<dbReference type="Pfam" id="PF07607">
    <property type="entry name" value="DUF1570"/>
    <property type="match status" value="1"/>
</dbReference>
<name>A0A517NYH2_9BACT</name>
<feature type="compositionally biased region" description="Gly residues" evidence="1">
    <location>
        <begin position="86"/>
        <end position="99"/>
    </location>
</feature>
<accession>A0A517NYH2</accession>
<evidence type="ECO:0000259" key="2">
    <source>
        <dbReference type="Pfam" id="PF07607"/>
    </source>
</evidence>
<protein>
    <recommendedName>
        <fullName evidence="2">DUF1570 domain-containing protein</fullName>
    </recommendedName>
</protein>
<evidence type="ECO:0000313" key="4">
    <source>
        <dbReference type="Proteomes" id="UP000319817"/>
    </source>
</evidence>
<reference evidence="3 4" key="1">
    <citation type="submission" date="2019-02" db="EMBL/GenBank/DDBJ databases">
        <title>Deep-cultivation of Planctomycetes and their phenomic and genomic characterization uncovers novel biology.</title>
        <authorList>
            <person name="Wiegand S."/>
            <person name="Jogler M."/>
            <person name="Boedeker C."/>
            <person name="Pinto D."/>
            <person name="Vollmers J."/>
            <person name="Rivas-Marin E."/>
            <person name="Kohn T."/>
            <person name="Peeters S.H."/>
            <person name="Heuer A."/>
            <person name="Rast P."/>
            <person name="Oberbeckmann S."/>
            <person name="Bunk B."/>
            <person name="Jeske O."/>
            <person name="Meyerdierks A."/>
            <person name="Storesund J.E."/>
            <person name="Kallscheuer N."/>
            <person name="Luecker S."/>
            <person name="Lage O.M."/>
            <person name="Pohl T."/>
            <person name="Merkel B.J."/>
            <person name="Hornburger P."/>
            <person name="Mueller R.-W."/>
            <person name="Bruemmer F."/>
            <person name="Labrenz M."/>
            <person name="Spormann A.M."/>
            <person name="Op den Camp H."/>
            <person name="Overmann J."/>
            <person name="Amann R."/>
            <person name="Jetten M.S.M."/>
            <person name="Mascher T."/>
            <person name="Medema M.H."/>
            <person name="Devos D.P."/>
            <person name="Kaster A.-K."/>
            <person name="Ovreas L."/>
            <person name="Rohde M."/>
            <person name="Galperin M.Y."/>
            <person name="Jogler C."/>
        </authorList>
    </citation>
    <scope>NUCLEOTIDE SEQUENCE [LARGE SCALE GENOMIC DNA]</scope>
    <source>
        <strain evidence="3 4">K23_9</strain>
    </source>
</reference>
<dbReference type="InterPro" id="IPR011464">
    <property type="entry name" value="DUF1570"/>
</dbReference>
<gene>
    <name evidence="3" type="ORF">K239x_41780</name>
</gene>
<dbReference type="RefSeq" id="WP_419189181.1">
    <property type="nucleotide sequence ID" value="NZ_CP036526.1"/>
</dbReference>
<sequence>MFRIRLFIAFLFVAILPATIQAQISIPMPDIGRSVRESQERAAQMSKEMDERMKELRERTRMPGFPSGFPGGFSGPGLGRSSIGRPGQGVNGPAAGGQTTGAAGIASPIPQSIQSREQLESGGLKLAQGEITYSNGERILVRGDDGEPIVGRLHVTVGDTQMVLMPDGLLKTFPKSETRPTTEKFVPLSMKAIETALLQDPKLKNFKTKRSRRFLYVYNTSEIFVDSTRTILESMYPAVRKYFSRSGIDIHEPELPLVIIAFATDDQFQDYRRMPQGVVAYYDGISNAVMLYERSKLSAHAPEIAVKSAISTIAHEGAHQILHNIGVQQRLSKWPMWLSEGLAEFYAPTSVQKGVRWSGIASTNQLRMMEIEREWTANRVLGTGATANRVADADQLSSLDYAYSWALIHMFSRRHQKELFACIRQCSELRPLDGTDLVSQPIATSADVFAKHFGSDYQAIERELHKHLTSLNYVDPVKSQTHFLVVADGRVTLTSSPEKVKEIQRATRFGRARVQKYANRTLAERAMASITK</sequence>
<feature type="region of interest" description="Disordered" evidence="1">
    <location>
        <begin position="61"/>
        <end position="106"/>
    </location>
</feature>
<evidence type="ECO:0000313" key="3">
    <source>
        <dbReference type="EMBL" id="QDT12170.1"/>
    </source>
</evidence>